<evidence type="ECO:0000313" key="1">
    <source>
        <dbReference type="EMBL" id="RJX38698.1"/>
    </source>
</evidence>
<sequence length="66" mass="7519">MLWQSLFLGFLLSDQPIAKEQEQKGRTIKKQELTNVMSNYLASGIARAHLNRGHNGKNGIQDTEYE</sequence>
<protein>
    <submittedName>
        <fullName evidence="1">Uncharacterized protein</fullName>
    </submittedName>
</protein>
<comment type="caution">
    <text evidence="1">The sequence shown here is derived from an EMBL/GenBank/DDBJ whole genome shotgun (WGS) entry which is preliminary data.</text>
</comment>
<dbReference type="AlphaFoldDB" id="A0A3A6PI35"/>
<accession>A0A3A6PI35</accession>
<dbReference type="EMBL" id="QXQB01000003">
    <property type="protein sequence ID" value="RJX38698.1"/>
    <property type="molecule type" value="Genomic_DNA"/>
</dbReference>
<organism evidence="1 2">
    <name type="scientific">Paenibacillus pinisoli</name>
    <dbReference type="NCBI Taxonomy" id="1276110"/>
    <lineage>
        <taxon>Bacteria</taxon>
        <taxon>Bacillati</taxon>
        <taxon>Bacillota</taxon>
        <taxon>Bacilli</taxon>
        <taxon>Bacillales</taxon>
        <taxon>Paenibacillaceae</taxon>
        <taxon>Paenibacillus</taxon>
    </lineage>
</organism>
<gene>
    <name evidence="1" type="ORF">D3P09_14225</name>
</gene>
<evidence type="ECO:0000313" key="2">
    <source>
        <dbReference type="Proteomes" id="UP000267798"/>
    </source>
</evidence>
<dbReference type="Proteomes" id="UP000267798">
    <property type="component" value="Unassembled WGS sequence"/>
</dbReference>
<name>A0A3A6PI35_9BACL</name>
<keyword evidence="2" id="KW-1185">Reference proteome</keyword>
<reference evidence="1 2" key="1">
    <citation type="submission" date="2018-09" db="EMBL/GenBank/DDBJ databases">
        <title>Paenibacillus aracenensis nov. sp. isolated from a cave in southern Spain.</title>
        <authorList>
            <person name="Jurado V."/>
            <person name="Gutierrez-Patricio S."/>
            <person name="Gonzalez-Pimentel J.L."/>
            <person name="Miller A.Z."/>
            <person name="Laiz L."/>
            <person name="Saiz-Jimenez C."/>
        </authorList>
    </citation>
    <scope>NUCLEOTIDE SEQUENCE [LARGE SCALE GENOMIC DNA]</scope>
    <source>
        <strain evidence="1 2">JCM 19203</strain>
    </source>
</reference>
<proteinExistence type="predicted"/>